<name>A0A0X3BJ84_9EURY</name>
<feature type="compositionally biased region" description="Low complexity" evidence="1">
    <location>
        <begin position="171"/>
        <end position="181"/>
    </location>
</feature>
<sequence>MDLSNHALTSPPDLLAGICVLHSRVPVVLAVALPEEVAGPLAVLLVELFIAGVALGLLGIWLKERDVAARIAGMSTGIRAARTGSGVPARLPATGTDPISQFAGEINQSSTNWNGPGRDLWRAGTATITSLRAATISCSSVRSGGKARPTGYSTRTRSPVGVSAIPGKNCSPLLRSRSSSSGATLHGMTAASTAPT</sequence>
<proteinExistence type="predicted"/>
<organism evidence="3 4">
    <name type="scientific">Methanoculleus bourgensis</name>
    <dbReference type="NCBI Taxonomy" id="83986"/>
    <lineage>
        <taxon>Archaea</taxon>
        <taxon>Methanobacteriati</taxon>
        <taxon>Methanobacteriota</taxon>
        <taxon>Stenosarchaea group</taxon>
        <taxon>Methanomicrobia</taxon>
        <taxon>Methanomicrobiales</taxon>
        <taxon>Methanomicrobiaceae</taxon>
        <taxon>Methanoculleus</taxon>
    </lineage>
</organism>
<accession>A0A0X3BJ84</accession>
<protein>
    <submittedName>
        <fullName evidence="3">Uncharacterized protein</fullName>
    </submittedName>
</protein>
<evidence type="ECO:0000313" key="3">
    <source>
        <dbReference type="EMBL" id="CVK31664.1"/>
    </source>
</evidence>
<evidence type="ECO:0000256" key="2">
    <source>
        <dbReference type="SAM" id="Phobius"/>
    </source>
</evidence>
<dbReference type="AlphaFoldDB" id="A0A0X3BJ84"/>
<feature type="transmembrane region" description="Helical" evidence="2">
    <location>
        <begin position="40"/>
        <end position="62"/>
    </location>
</feature>
<gene>
    <name evidence="3" type="ORF">MMAB1_0447</name>
</gene>
<keyword evidence="2" id="KW-0812">Transmembrane</keyword>
<dbReference type="Proteomes" id="UP000069850">
    <property type="component" value="Chromosome 1"/>
</dbReference>
<evidence type="ECO:0000256" key="1">
    <source>
        <dbReference type="SAM" id="MobiDB-lite"/>
    </source>
</evidence>
<dbReference type="EMBL" id="LT158599">
    <property type="protein sequence ID" value="CVK31664.1"/>
    <property type="molecule type" value="Genomic_DNA"/>
</dbReference>
<reference evidence="3 4" key="1">
    <citation type="submission" date="2016-01" db="EMBL/GenBank/DDBJ databases">
        <authorList>
            <person name="Manzoor S."/>
        </authorList>
    </citation>
    <scope>NUCLEOTIDE SEQUENCE [LARGE SCALE GENOMIC DNA]</scope>
    <source>
        <strain evidence="3">Methanoculleus sp MAB1</strain>
    </source>
</reference>
<evidence type="ECO:0000313" key="4">
    <source>
        <dbReference type="Proteomes" id="UP000069850"/>
    </source>
</evidence>
<keyword evidence="2" id="KW-1133">Transmembrane helix</keyword>
<dbReference type="KEGG" id="mema:MMAB1_0447"/>
<keyword evidence="2" id="KW-0472">Membrane</keyword>
<feature type="region of interest" description="Disordered" evidence="1">
    <location>
        <begin position="142"/>
        <end position="196"/>
    </location>
</feature>